<proteinExistence type="predicted"/>
<organism evidence="2 3">
    <name type="scientific">Peronospora destructor</name>
    <dbReference type="NCBI Taxonomy" id="86335"/>
    <lineage>
        <taxon>Eukaryota</taxon>
        <taxon>Sar</taxon>
        <taxon>Stramenopiles</taxon>
        <taxon>Oomycota</taxon>
        <taxon>Peronosporomycetes</taxon>
        <taxon>Peronosporales</taxon>
        <taxon>Peronosporaceae</taxon>
        <taxon>Peronospora</taxon>
    </lineage>
</organism>
<dbReference type="EMBL" id="CANTFM010001124">
    <property type="protein sequence ID" value="CAI5735360.1"/>
    <property type="molecule type" value="Genomic_DNA"/>
</dbReference>
<keyword evidence="3" id="KW-1185">Reference proteome</keyword>
<evidence type="ECO:0000256" key="1">
    <source>
        <dbReference type="SAM" id="MobiDB-lite"/>
    </source>
</evidence>
<feature type="compositionally biased region" description="Low complexity" evidence="1">
    <location>
        <begin position="49"/>
        <end position="60"/>
    </location>
</feature>
<name>A0AAV0UHV8_9STRA</name>
<dbReference type="AlphaFoldDB" id="A0AAV0UHV8"/>
<reference evidence="2" key="1">
    <citation type="submission" date="2022-12" db="EMBL/GenBank/DDBJ databases">
        <authorList>
            <person name="Webb A."/>
        </authorList>
    </citation>
    <scope>NUCLEOTIDE SEQUENCE</scope>
    <source>
        <strain evidence="2">Pd1</strain>
    </source>
</reference>
<evidence type="ECO:0000313" key="2">
    <source>
        <dbReference type="EMBL" id="CAI5735360.1"/>
    </source>
</evidence>
<evidence type="ECO:0000313" key="3">
    <source>
        <dbReference type="Proteomes" id="UP001162029"/>
    </source>
</evidence>
<feature type="region of interest" description="Disordered" evidence="1">
    <location>
        <begin position="1"/>
        <end position="74"/>
    </location>
</feature>
<dbReference type="Proteomes" id="UP001162029">
    <property type="component" value="Unassembled WGS sequence"/>
</dbReference>
<comment type="caution">
    <text evidence="2">The sequence shown here is derived from an EMBL/GenBank/DDBJ whole genome shotgun (WGS) entry which is preliminary data.</text>
</comment>
<gene>
    <name evidence="2" type="ORF">PDE001_LOCUS5994</name>
</gene>
<sequence length="127" mass="14431">MEFARRLSHTSEIQGTLYKDGHGQPLRLHVQTSTSSREPQPDSSPPISPILSSRSSPSSTPHDDSQRRRRSNSECLMLAKTRGGQELPGPCQEYISNVKQILARNDDQLMHLRRRRSMNLSHPTLFK</sequence>
<protein>
    <submittedName>
        <fullName evidence="2">Uncharacterized protein</fullName>
    </submittedName>
</protein>
<accession>A0AAV0UHV8</accession>